<dbReference type="EMBL" id="CP115667">
    <property type="protein sequence ID" value="WBW50234.1"/>
    <property type="molecule type" value="Genomic_DNA"/>
</dbReference>
<keyword evidence="2" id="KW-0812">Transmembrane</keyword>
<feature type="transmembrane region" description="Helical" evidence="2">
    <location>
        <begin position="70"/>
        <end position="91"/>
    </location>
</feature>
<dbReference type="Gene3D" id="1.10.287.110">
    <property type="entry name" value="DnaJ domain"/>
    <property type="match status" value="1"/>
</dbReference>
<gene>
    <name evidence="4" type="ORF">O6R05_01445</name>
</gene>
<dbReference type="PANTHER" id="PTHR43096:SF10">
    <property type="entry name" value="CHAPERONE PROTEIN DNAJ A6, CHLOROPLASTIC"/>
    <property type="match status" value="1"/>
</dbReference>
<feature type="domain" description="J" evidence="3">
    <location>
        <begin position="216"/>
        <end position="279"/>
    </location>
</feature>
<proteinExistence type="predicted"/>
<dbReference type="Proteomes" id="UP001210339">
    <property type="component" value="Chromosome"/>
</dbReference>
<keyword evidence="1" id="KW-0235">DNA replication</keyword>
<dbReference type="Pfam" id="PF00226">
    <property type="entry name" value="DnaJ"/>
    <property type="match status" value="1"/>
</dbReference>
<dbReference type="PANTHER" id="PTHR43096">
    <property type="entry name" value="DNAJ HOMOLOG 1, MITOCHONDRIAL-RELATED"/>
    <property type="match status" value="1"/>
</dbReference>
<dbReference type="CDD" id="cd06257">
    <property type="entry name" value="DnaJ"/>
    <property type="match status" value="1"/>
</dbReference>
<dbReference type="SMART" id="SM00271">
    <property type="entry name" value="DnaJ"/>
    <property type="match status" value="1"/>
</dbReference>
<evidence type="ECO:0000256" key="1">
    <source>
        <dbReference type="ARBA" id="ARBA00022705"/>
    </source>
</evidence>
<keyword evidence="2" id="KW-1133">Transmembrane helix</keyword>
<evidence type="ECO:0000313" key="5">
    <source>
        <dbReference type="Proteomes" id="UP001210339"/>
    </source>
</evidence>
<evidence type="ECO:0000259" key="3">
    <source>
        <dbReference type="PROSITE" id="PS50076"/>
    </source>
</evidence>
<feature type="transmembrane region" description="Helical" evidence="2">
    <location>
        <begin position="41"/>
        <end position="64"/>
    </location>
</feature>
<dbReference type="RefSeq" id="WP_271191765.1">
    <property type="nucleotide sequence ID" value="NZ_CP115667.1"/>
</dbReference>
<dbReference type="PRINTS" id="PR00625">
    <property type="entry name" value="JDOMAIN"/>
</dbReference>
<name>A0ABY7QVX8_9FIRM</name>
<accession>A0ABY7QVX8</accession>
<dbReference type="PROSITE" id="PS50076">
    <property type="entry name" value="DNAJ_2"/>
    <property type="match status" value="1"/>
</dbReference>
<keyword evidence="2" id="KW-0472">Membrane</keyword>
<dbReference type="SUPFAM" id="SSF46565">
    <property type="entry name" value="Chaperone J-domain"/>
    <property type="match status" value="1"/>
</dbReference>
<reference evidence="4 5" key="1">
    <citation type="submission" date="2023-01" db="EMBL/GenBank/DDBJ databases">
        <authorList>
            <person name="Lee S.H."/>
            <person name="Jung H.S."/>
            <person name="Yun J.U."/>
        </authorList>
    </citation>
    <scope>NUCLEOTIDE SEQUENCE [LARGE SCALE GENOMIC DNA]</scope>
    <source>
        <strain evidence="4 5">CBA3646</strain>
    </source>
</reference>
<evidence type="ECO:0000256" key="2">
    <source>
        <dbReference type="SAM" id="Phobius"/>
    </source>
</evidence>
<feature type="transmembrane region" description="Helical" evidence="2">
    <location>
        <begin position="12"/>
        <end position="34"/>
    </location>
</feature>
<evidence type="ECO:0000313" key="4">
    <source>
        <dbReference type="EMBL" id="WBW50234.1"/>
    </source>
</evidence>
<dbReference type="InterPro" id="IPR001623">
    <property type="entry name" value="DnaJ_domain"/>
</dbReference>
<dbReference type="InterPro" id="IPR036869">
    <property type="entry name" value="J_dom_sf"/>
</dbReference>
<sequence>MNKFLGYLYKGAGTVIDGVLSAVIFLVTLLVNIFDSIKQLFAVLLSASGCLILLFIFNPFVLVALLRSPLFWIAALSLIIPLAGNIAVSYLKYIHYMATEYFYDKADYYILGRKEAYKRMEDYGAKYRADVEAERLKREDARRKAQEDAFRRKFEEGFGGGFYYGSFEDFFRDGGFDFGGFNSGYGQGYQGQSYQNQGYQNQGATFGGGFKAQYEKACDVLGVKTSADKYEIKLAYRKLAKMYHPDLNHDPKAAETFKAINNAYEFLSDEAIERYRHLA</sequence>
<organism evidence="4 5">
    <name type="scientific">Peptoniphilus equinus</name>
    <dbReference type="NCBI Taxonomy" id="3016343"/>
    <lineage>
        <taxon>Bacteria</taxon>
        <taxon>Bacillati</taxon>
        <taxon>Bacillota</taxon>
        <taxon>Tissierellia</taxon>
        <taxon>Tissierellales</taxon>
        <taxon>Peptoniphilaceae</taxon>
        <taxon>Peptoniphilus</taxon>
    </lineage>
</organism>
<protein>
    <submittedName>
        <fullName evidence="4">DnaJ domain-containing protein</fullName>
    </submittedName>
</protein>
<keyword evidence="5" id="KW-1185">Reference proteome</keyword>